<gene>
    <name evidence="1" type="ORF">LS41612_22585</name>
    <name evidence="2" type="ORF">NCTC10338_00123</name>
</gene>
<dbReference type="AlphaFoldDB" id="A0A2S0K669"/>
<proteinExistence type="predicted"/>
<dbReference type="Proteomes" id="UP000238825">
    <property type="component" value="Chromosome"/>
</dbReference>
<dbReference type="RefSeq" id="WP_024362634.1">
    <property type="nucleotide sequence ID" value="NZ_BJNS01000014.1"/>
</dbReference>
<reference evidence="2 4" key="2">
    <citation type="submission" date="2018-06" db="EMBL/GenBank/DDBJ databases">
        <authorList>
            <consortium name="Pathogen Informatics"/>
            <person name="Doyle S."/>
        </authorList>
    </citation>
    <scope>NUCLEOTIDE SEQUENCE [LARGE SCALE GENOMIC DNA]</scope>
    <source>
        <strain evidence="2 4">NCTC10338</strain>
    </source>
</reference>
<evidence type="ECO:0000313" key="4">
    <source>
        <dbReference type="Proteomes" id="UP000255295"/>
    </source>
</evidence>
<sequence>MTRLKQFVIKETILTTVTAVITAVDARDAKLRFKKDSQTVYQNFESETQTEITAVEGEK</sequence>
<dbReference type="EMBL" id="UFSZ01000001">
    <property type="protein sequence ID" value="SUV15104.1"/>
    <property type="molecule type" value="Genomic_DNA"/>
</dbReference>
<name>A0A2S0K669_LYSSH</name>
<dbReference type="Proteomes" id="UP000255295">
    <property type="component" value="Unassembled WGS sequence"/>
</dbReference>
<accession>A0A2S0K669</accession>
<reference evidence="1 3" key="1">
    <citation type="submission" date="2017-03" db="EMBL/GenBank/DDBJ databases">
        <title>The whole genome sequencing and assembly of Lysinibacillus sphaericus DSM 28T strain.</title>
        <authorList>
            <person name="Lee Y.-J."/>
            <person name="Yi H."/>
            <person name="Bahn Y.-S."/>
            <person name="Kim J.F."/>
            <person name="Lee D.-W."/>
        </authorList>
    </citation>
    <scope>NUCLEOTIDE SEQUENCE [LARGE SCALE GENOMIC DNA]</scope>
    <source>
        <strain evidence="1 3">DSM 28</strain>
    </source>
</reference>
<dbReference type="EMBL" id="CP019980">
    <property type="protein sequence ID" value="AVK98877.1"/>
    <property type="molecule type" value="Genomic_DNA"/>
</dbReference>
<organism evidence="1 3">
    <name type="scientific">Lysinibacillus sphaericus</name>
    <name type="common">Bacillus sphaericus</name>
    <dbReference type="NCBI Taxonomy" id="1421"/>
    <lineage>
        <taxon>Bacteria</taxon>
        <taxon>Bacillati</taxon>
        <taxon>Bacillota</taxon>
        <taxon>Bacilli</taxon>
        <taxon>Bacillales</taxon>
        <taxon>Bacillaceae</taxon>
        <taxon>Lysinibacillus</taxon>
    </lineage>
</organism>
<protein>
    <submittedName>
        <fullName evidence="1">Uncharacterized protein</fullName>
    </submittedName>
</protein>
<evidence type="ECO:0000313" key="2">
    <source>
        <dbReference type="EMBL" id="SUV15104.1"/>
    </source>
</evidence>
<evidence type="ECO:0000313" key="1">
    <source>
        <dbReference type="EMBL" id="AVK98877.1"/>
    </source>
</evidence>
<evidence type="ECO:0000313" key="3">
    <source>
        <dbReference type="Proteomes" id="UP000238825"/>
    </source>
</evidence>
<dbReference type="GeneID" id="48278996"/>